<dbReference type="PANTHER" id="PTHR39165">
    <property type="entry name" value="IG HYPOTHETICAL 17883"/>
    <property type="match status" value="1"/>
</dbReference>
<gene>
    <name evidence="2" type="ORF">C1C97_011055</name>
</gene>
<protein>
    <submittedName>
        <fullName evidence="2">DUF456 domain-containing protein</fullName>
    </submittedName>
</protein>
<dbReference type="AlphaFoldDB" id="A0A495A5Z7"/>
<evidence type="ECO:0000256" key="1">
    <source>
        <dbReference type="SAM" id="Phobius"/>
    </source>
</evidence>
<dbReference type="RefSeq" id="WP_121031848.1">
    <property type="nucleotide sequence ID" value="NZ_PNJG02000004.1"/>
</dbReference>
<reference evidence="2 3" key="1">
    <citation type="submission" date="2018-10" db="EMBL/GenBank/DDBJ databases">
        <title>Kocuria tytouropygialis sp. nov., isolated from the uropygial gland of an American barn owl (Tyto furcata).</title>
        <authorList>
            <person name="Braun M.S."/>
            <person name="Wang E."/>
            <person name="Zimmermann S."/>
            <person name="Wagner H."/>
            <person name="Wink M."/>
        </authorList>
    </citation>
    <scope>NUCLEOTIDE SEQUENCE [LARGE SCALE GENOMIC DNA]</scope>
    <source>
        <strain evidence="2 3">442</strain>
    </source>
</reference>
<keyword evidence="1" id="KW-1133">Transmembrane helix</keyword>
<dbReference type="Pfam" id="PF04306">
    <property type="entry name" value="DUF456"/>
    <property type="match status" value="1"/>
</dbReference>
<keyword evidence="1" id="KW-0472">Membrane</keyword>
<evidence type="ECO:0000313" key="2">
    <source>
        <dbReference type="EMBL" id="RKQ33736.1"/>
    </source>
</evidence>
<dbReference type="OrthoDB" id="3733714at2"/>
<dbReference type="PANTHER" id="PTHR39165:SF1">
    <property type="entry name" value="DUF456 DOMAIN-CONTAINING PROTEIN"/>
    <property type="match status" value="1"/>
</dbReference>
<accession>A0A495A5Z7</accession>
<name>A0A495A5Z7_9MICC</name>
<dbReference type="Proteomes" id="UP000249516">
    <property type="component" value="Unassembled WGS sequence"/>
</dbReference>
<comment type="caution">
    <text evidence="2">The sequence shown here is derived from an EMBL/GenBank/DDBJ whole genome shotgun (WGS) entry which is preliminary data.</text>
</comment>
<dbReference type="EMBL" id="PNJG02000004">
    <property type="protein sequence ID" value="RKQ33736.1"/>
    <property type="molecule type" value="Genomic_DNA"/>
</dbReference>
<feature type="transmembrane region" description="Helical" evidence="1">
    <location>
        <begin position="49"/>
        <end position="72"/>
    </location>
</feature>
<feature type="transmembrane region" description="Helical" evidence="1">
    <location>
        <begin position="134"/>
        <end position="161"/>
    </location>
</feature>
<dbReference type="InterPro" id="IPR007403">
    <property type="entry name" value="DUF456"/>
</dbReference>
<proteinExistence type="predicted"/>
<feature type="transmembrane region" description="Helical" evidence="1">
    <location>
        <begin position="84"/>
        <end position="114"/>
    </location>
</feature>
<keyword evidence="1" id="KW-0812">Transmembrane</keyword>
<feature type="transmembrane region" description="Helical" evidence="1">
    <location>
        <begin position="12"/>
        <end position="43"/>
    </location>
</feature>
<keyword evidence="3" id="KW-1185">Reference proteome</keyword>
<evidence type="ECO:0000313" key="3">
    <source>
        <dbReference type="Proteomes" id="UP000249516"/>
    </source>
</evidence>
<sequence>MTADIIATVVTAVLVIIGCLGIVIPVLPGSITALIGLVVWAFVVRAPEGWVVLALGGTLLIAGMSASLVLTGRRLRRRAIPNRTLVFGVVGAVVGMFVIPVVGLFIGFIVGLLLSETVRNRNFSTALATSWAAAKAMGLGMLVELSCALLASLTFIVGAIVHFTMG</sequence>
<organism evidence="2 3">
    <name type="scientific">Kocuria tytonis</name>
    <dbReference type="NCBI Taxonomy" id="2054280"/>
    <lineage>
        <taxon>Bacteria</taxon>
        <taxon>Bacillati</taxon>
        <taxon>Actinomycetota</taxon>
        <taxon>Actinomycetes</taxon>
        <taxon>Micrococcales</taxon>
        <taxon>Micrococcaceae</taxon>
        <taxon>Kocuria</taxon>
    </lineage>
</organism>